<evidence type="ECO:0000313" key="1">
    <source>
        <dbReference type="EMBL" id="MDF2954047.1"/>
    </source>
</evidence>
<accession>A0AAE3P2N5</accession>
<dbReference type="EMBL" id="JAPHEG010000005">
    <property type="protein sequence ID" value="MDF2954047.1"/>
    <property type="molecule type" value="Genomic_DNA"/>
</dbReference>
<gene>
    <name evidence="1" type="ORF">OD816_001292</name>
</gene>
<sequence length="33" mass="3655">MFIGFFLGIMLGGNDFIKERASIICLSCMGLEK</sequence>
<reference evidence="1" key="1">
    <citation type="submission" date="2022-11" db="EMBL/GenBank/DDBJ databases">
        <title>Candidatus Alkanophaga archaea from heated hydrothermal vent sediment oxidize petroleum alkanes.</title>
        <authorList>
            <person name="Zehnle H."/>
            <person name="Laso-Perez R."/>
            <person name="Lipp J."/>
            <person name="Teske A."/>
            <person name="Wegener G."/>
        </authorList>
    </citation>
    <scope>NUCLEOTIDE SEQUENCE</scope>
    <source>
        <strain evidence="1">MCA70</strain>
    </source>
</reference>
<organism evidence="1 2">
    <name type="scientific">Candidatus Thermodesulfobacterium syntrophicum</name>
    <dbReference type="NCBI Taxonomy" id="3060442"/>
    <lineage>
        <taxon>Bacteria</taxon>
        <taxon>Pseudomonadati</taxon>
        <taxon>Thermodesulfobacteriota</taxon>
        <taxon>Thermodesulfobacteria</taxon>
        <taxon>Thermodesulfobacteriales</taxon>
        <taxon>Thermodesulfobacteriaceae</taxon>
        <taxon>Thermodesulfobacterium</taxon>
    </lineage>
</organism>
<comment type="caution">
    <text evidence="1">The sequence shown here is derived from an EMBL/GenBank/DDBJ whole genome shotgun (WGS) entry which is preliminary data.</text>
</comment>
<dbReference type="Proteomes" id="UP001144110">
    <property type="component" value="Unassembled WGS sequence"/>
</dbReference>
<protein>
    <submittedName>
        <fullName evidence="1">Uncharacterized protein</fullName>
    </submittedName>
</protein>
<evidence type="ECO:0000313" key="2">
    <source>
        <dbReference type="Proteomes" id="UP001144110"/>
    </source>
</evidence>
<dbReference type="AlphaFoldDB" id="A0AAE3P2N5"/>
<proteinExistence type="predicted"/>
<name>A0AAE3P2N5_9BACT</name>